<feature type="region of interest" description="Disordered" evidence="1">
    <location>
        <begin position="92"/>
        <end position="115"/>
    </location>
</feature>
<keyword evidence="3" id="KW-1185">Reference proteome</keyword>
<evidence type="ECO:0000256" key="1">
    <source>
        <dbReference type="SAM" id="MobiDB-lite"/>
    </source>
</evidence>
<dbReference type="Proteomes" id="UP000696485">
    <property type="component" value="Unassembled WGS sequence"/>
</dbReference>
<sequence>MKSLHNFLFVNRFFFHAALPMFMHDVFITWHLNLRDGRDRNDKEILMALLLPLSSTATRDRLLTLFDPQDILNKFGLELVWPATMDLVSDASSQAPKAKNMKTRSPSSSDQNTGMRSRCLPELQHIRPHYVGTAPGAVKILNDATTAFAPSLRTVTVECGRYGWRSIPPTYAVGQALDHWNLPWMTHLKIDIPKLPILCFGADNPPQELEDDNRTLELFPKWTLPRLMELDLDYTPALLFNYDSWETMSNLRQIYIYAQEDSELMQHVHRIPRLTAHVTPLQDPESVGCPRLKHLNLYCSDHPQRLPLSWSAPCALTLLPMTEPAEIPWVDAYSPTQPQLYQPLGPFSGDVKDPPLLDHQLAGLKMYGRWVMSEKDFVRVLTHNAPNLQDLDVGLIHEFNDANRKGY</sequence>
<feature type="compositionally biased region" description="Polar residues" evidence="1">
    <location>
        <begin position="103"/>
        <end position="115"/>
    </location>
</feature>
<reference evidence="2" key="1">
    <citation type="journal article" date="2020" name="Fungal Divers.">
        <title>Resolving the Mortierellaceae phylogeny through synthesis of multi-gene phylogenetics and phylogenomics.</title>
        <authorList>
            <person name="Vandepol N."/>
            <person name="Liber J."/>
            <person name="Desiro A."/>
            <person name="Na H."/>
            <person name="Kennedy M."/>
            <person name="Barry K."/>
            <person name="Grigoriev I.V."/>
            <person name="Miller A.N."/>
            <person name="O'Donnell K."/>
            <person name="Stajich J.E."/>
            <person name="Bonito G."/>
        </authorList>
    </citation>
    <scope>NUCLEOTIDE SEQUENCE</scope>
    <source>
        <strain evidence="2">NVP1</strain>
    </source>
</reference>
<evidence type="ECO:0000313" key="2">
    <source>
        <dbReference type="EMBL" id="KAF9332605.1"/>
    </source>
</evidence>
<name>A0A9P5VMN2_9FUNG</name>
<proteinExistence type="predicted"/>
<gene>
    <name evidence="2" type="ORF">BG006_004528</name>
</gene>
<evidence type="ECO:0000313" key="3">
    <source>
        <dbReference type="Proteomes" id="UP000696485"/>
    </source>
</evidence>
<protein>
    <submittedName>
        <fullName evidence="2">Uncharacterized protein</fullName>
    </submittedName>
</protein>
<accession>A0A9P5VMN2</accession>
<dbReference type="EMBL" id="JAAAUY010000250">
    <property type="protein sequence ID" value="KAF9332605.1"/>
    <property type="molecule type" value="Genomic_DNA"/>
</dbReference>
<comment type="caution">
    <text evidence="2">The sequence shown here is derived from an EMBL/GenBank/DDBJ whole genome shotgun (WGS) entry which is preliminary data.</text>
</comment>
<dbReference type="AlphaFoldDB" id="A0A9P5VMN2"/>
<organism evidence="2 3">
    <name type="scientific">Podila minutissima</name>
    <dbReference type="NCBI Taxonomy" id="64525"/>
    <lineage>
        <taxon>Eukaryota</taxon>
        <taxon>Fungi</taxon>
        <taxon>Fungi incertae sedis</taxon>
        <taxon>Mucoromycota</taxon>
        <taxon>Mortierellomycotina</taxon>
        <taxon>Mortierellomycetes</taxon>
        <taxon>Mortierellales</taxon>
        <taxon>Mortierellaceae</taxon>
        <taxon>Podila</taxon>
    </lineage>
</organism>